<evidence type="ECO:0000313" key="2">
    <source>
        <dbReference type="EMBL" id="XCH27497.1"/>
    </source>
</evidence>
<dbReference type="PANTHER" id="PTHR38813">
    <property type="match status" value="1"/>
</dbReference>
<name>A0AAU8FSX6_9BACT</name>
<organism evidence="2">
    <name type="scientific">Dyadobacter sp. 676</name>
    <dbReference type="NCBI Taxonomy" id="3088362"/>
    <lineage>
        <taxon>Bacteria</taxon>
        <taxon>Pseudomonadati</taxon>
        <taxon>Bacteroidota</taxon>
        <taxon>Cytophagia</taxon>
        <taxon>Cytophagales</taxon>
        <taxon>Spirosomataceae</taxon>
        <taxon>Dyadobacter</taxon>
    </lineage>
</organism>
<dbReference type="EMBL" id="CP159289">
    <property type="protein sequence ID" value="XCH27497.1"/>
    <property type="molecule type" value="Genomic_DNA"/>
</dbReference>
<reference evidence="2" key="1">
    <citation type="submission" date="2024-06" db="EMBL/GenBank/DDBJ databases">
        <title>Sequencing and assembly of the genome of Dyadobacter sp. strain 676, a symbiont of Cyamopsis tetragonoloba.</title>
        <authorList>
            <person name="Guro P."/>
            <person name="Sazanova A."/>
            <person name="Kuznetsova I."/>
            <person name="Belimov A."/>
            <person name="Safronova V."/>
        </authorList>
    </citation>
    <scope>NUCLEOTIDE SEQUENCE</scope>
    <source>
        <strain evidence="2">676</strain>
    </source>
</reference>
<dbReference type="RefSeq" id="WP_353722750.1">
    <property type="nucleotide sequence ID" value="NZ_CP159289.1"/>
</dbReference>
<sequence>MYRLIFTDRALKGLKSIPKRDAEKIIAQLQELAEHPQFKSNVKCLENHQRAVFRLKVGNYRVLFNKYNEFEVLEIIDVGHRKEIY</sequence>
<protein>
    <submittedName>
        <fullName evidence="2">Type II toxin-antitoxin system RelE/ParE family toxin</fullName>
    </submittedName>
</protein>
<accession>A0AAU8FSX6</accession>
<dbReference type="Pfam" id="PF05016">
    <property type="entry name" value="ParE_toxin"/>
    <property type="match status" value="1"/>
</dbReference>
<dbReference type="PANTHER" id="PTHR38813:SF1">
    <property type="entry name" value="TOXIN RELE1-RELATED"/>
    <property type="match status" value="1"/>
</dbReference>
<dbReference type="InterPro" id="IPR052747">
    <property type="entry name" value="TA_system_RelE_toxin"/>
</dbReference>
<keyword evidence="1" id="KW-1277">Toxin-antitoxin system</keyword>
<dbReference type="Gene3D" id="3.30.2310.20">
    <property type="entry name" value="RelE-like"/>
    <property type="match status" value="1"/>
</dbReference>
<dbReference type="AlphaFoldDB" id="A0AAU8FSX6"/>
<dbReference type="SUPFAM" id="SSF143011">
    <property type="entry name" value="RelE-like"/>
    <property type="match status" value="1"/>
</dbReference>
<proteinExistence type="predicted"/>
<gene>
    <name evidence="2" type="ORF">ABV298_14345</name>
</gene>
<evidence type="ECO:0000256" key="1">
    <source>
        <dbReference type="ARBA" id="ARBA00022649"/>
    </source>
</evidence>
<dbReference type="InterPro" id="IPR007712">
    <property type="entry name" value="RelE/ParE_toxin"/>
</dbReference>
<dbReference type="InterPro" id="IPR035093">
    <property type="entry name" value="RelE/ParE_toxin_dom_sf"/>
</dbReference>